<reference evidence="1 2" key="1">
    <citation type="journal article" date="2016" name="Mol. Biol. Evol.">
        <title>Comparative Genomics of Early-Diverging Mushroom-Forming Fungi Provides Insights into the Origins of Lignocellulose Decay Capabilities.</title>
        <authorList>
            <person name="Nagy L.G."/>
            <person name="Riley R."/>
            <person name="Tritt A."/>
            <person name="Adam C."/>
            <person name="Daum C."/>
            <person name="Floudas D."/>
            <person name="Sun H."/>
            <person name="Yadav J.S."/>
            <person name="Pangilinan J."/>
            <person name="Larsson K.H."/>
            <person name="Matsuura K."/>
            <person name="Barry K."/>
            <person name="Labutti K."/>
            <person name="Kuo R."/>
            <person name="Ohm R.A."/>
            <person name="Bhattacharya S.S."/>
            <person name="Shirouzu T."/>
            <person name="Yoshinaga Y."/>
            <person name="Martin F.M."/>
            <person name="Grigoriev I.V."/>
            <person name="Hibbett D.S."/>
        </authorList>
    </citation>
    <scope>NUCLEOTIDE SEQUENCE [LARGE SCALE GENOMIC DNA]</scope>
    <source>
        <strain evidence="1 2">HHB12029</strain>
    </source>
</reference>
<keyword evidence="2" id="KW-1185">Reference proteome</keyword>
<accession>A0A165ESX4</accession>
<evidence type="ECO:0000313" key="1">
    <source>
        <dbReference type="EMBL" id="KZV87606.1"/>
    </source>
</evidence>
<proteinExistence type="predicted"/>
<dbReference type="AlphaFoldDB" id="A0A165ESX4"/>
<evidence type="ECO:0000313" key="2">
    <source>
        <dbReference type="Proteomes" id="UP000077266"/>
    </source>
</evidence>
<organism evidence="1 2">
    <name type="scientific">Exidia glandulosa HHB12029</name>
    <dbReference type="NCBI Taxonomy" id="1314781"/>
    <lineage>
        <taxon>Eukaryota</taxon>
        <taxon>Fungi</taxon>
        <taxon>Dikarya</taxon>
        <taxon>Basidiomycota</taxon>
        <taxon>Agaricomycotina</taxon>
        <taxon>Agaricomycetes</taxon>
        <taxon>Auriculariales</taxon>
        <taxon>Exidiaceae</taxon>
        <taxon>Exidia</taxon>
    </lineage>
</organism>
<dbReference type="Proteomes" id="UP000077266">
    <property type="component" value="Unassembled WGS sequence"/>
</dbReference>
<gene>
    <name evidence="1" type="ORF">EXIGLDRAFT_723623</name>
</gene>
<dbReference type="InParanoid" id="A0A165ESX4"/>
<dbReference type="EMBL" id="KV426121">
    <property type="protein sequence ID" value="KZV87606.1"/>
    <property type="molecule type" value="Genomic_DNA"/>
</dbReference>
<sequence>MYKSYTIDLPEEIAADVCMILHDTDDPEEALDLFPSCELFDGAARVPLALM</sequence>
<name>A0A165ESX4_EXIGL</name>
<protein>
    <submittedName>
        <fullName evidence="1">Uncharacterized protein</fullName>
    </submittedName>
</protein>